<name>M2QH80_9PSEU</name>
<feature type="domain" description="DUF5914" evidence="1">
    <location>
        <begin position="1"/>
        <end position="38"/>
    </location>
</feature>
<evidence type="ECO:0000313" key="2">
    <source>
        <dbReference type="EMBL" id="EMD26061.1"/>
    </source>
</evidence>
<accession>M2QH80</accession>
<sequence length="39" mass="4671">MATRIAPVLRPLLRRASAWLWRDDLAYAERRYALRTGRK</sequence>
<keyword evidence="2" id="KW-0808">Transferase</keyword>
<dbReference type="PATRIC" id="fig|1238180.3.peg.4185"/>
<reference evidence="2 3" key="1">
    <citation type="submission" date="2012-10" db="EMBL/GenBank/DDBJ databases">
        <title>Genome assembly of Amycolatopsis azurea DSM 43854.</title>
        <authorList>
            <person name="Khatri I."/>
            <person name="Kaur I."/>
            <person name="Subramanian S."/>
            <person name="Mayilraj S."/>
        </authorList>
    </citation>
    <scope>NUCLEOTIDE SEQUENCE [LARGE SCALE GENOMIC DNA]</scope>
    <source>
        <strain evidence="2 3">DSM 43854</strain>
    </source>
</reference>
<dbReference type="EMBL" id="ANMG01000036">
    <property type="protein sequence ID" value="EMD26061.1"/>
    <property type="molecule type" value="Genomic_DNA"/>
</dbReference>
<comment type="caution">
    <text evidence="2">The sequence shown here is derived from an EMBL/GenBank/DDBJ whole genome shotgun (WGS) entry which is preliminary data.</text>
</comment>
<proteinExistence type="predicted"/>
<evidence type="ECO:0000259" key="1">
    <source>
        <dbReference type="Pfam" id="PF19299"/>
    </source>
</evidence>
<dbReference type="GO" id="GO:0032259">
    <property type="term" value="P:methylation"/>
    <property type="evidence" value="ECO:0007669"/>
    <property type="project" value="UniProtKB-KW"/>
</dbReference>
<keyword evidence="2" id="KW-0489">Methyltransferase</keyword>
<dbReference type="GO" id="GO:0008168">
    <property type="term" value="F:methyltransferase activity"/>
    <property type="evidence" value="ECO:0007669"/>
    <property type="project" value="UniProtKB-KW"/>
</dbReference>
<dbReference type="Proteomes" id="UP000014137">
    <property type="component" value="Unassembled WGS sequence"/>
</dbReference>
<dbReference type="Pfam" id="PF19299">
    <property type="entry name" value="DUF5914"/>
    <property type="match status" value="1"/>
</dbReference>
<organism evidence="2 3">
    <name type="scientific">Amycolatopsis azurea DSM 43854</name>
    <dbReference type="NCBI Taxonomy" id="1238180"/>
    <lineage>
        <taxon>Bacteria</taxon>
        <taxon>Bacillati</taxon>
        <taxon>Actinomycetota</taxon>
        <taxon>Actinomycetes</taxon>
        <taxon>Pseudonocardiales</taxon>
        <taxon>Pseudonocardiaceae</taxon>
        <taxon>Amycolatopsis</taxon>
    </lineage>
</organism>
<dbReference type="RefSeq" id="WP_005158838.1">
    <property type="nucleotide sequence ID" value="NZ_ANMG01000036.1"/>
</dbReference>
<protein>
    <submittedName>
        <fullName evidence="2">CrtV-methyltransferase-like protein</fullName>
    </submittedName>
</protein>
<evidence type="ECO:0000313" key="3">
    <source>
        <dbReference type="Proteomes" id="UP000014137"/>
    </source>
</evidence>
<dbReference type="InterPro" id="IPR045612">
    <property type="entry name" value="DUF5914"/>
</dbReference>
<dbReference type="AlphaFoldDB" id="M2QH80"/>
<gene>
    <name evidence="2" type="ORF">C791_3853</name>
</gene>